<organism evidence="1 2">
    <name type="scientific">Candidatus Nitrohelix vancouverensis</name>
    <dbReference type="NCBI Taxonomy" id="2705534"/>
    <lineage>
        <taxon>Bacteria</taxon>
        <taxon>Pseudomonadati</taxon>
        <taxon>Nitrospinota/Tectimicrobiota group</taxon>
        <taxon>Nitrospinota</taxon>
        <taxon>Nitrospinia</taxon>
        <taxon>Nitrospinales</taxon>
        <taxon>Nitrospinaceae</taxon>
        <taxon>Candidatus Nitrohelix</taxon>
    </lineage>
</organism>
<dbReference type="EMBL" id="CP048620">
    <property type="protein sequence ID" value="QPJ64988.1"/>
    <property type="molecule type" value="Genomic_DNA"/>
</dbReference>
<dbReference type="Pfam" id="PF11013">
    <property type="entry name" value="DUF2851"/>
    <property type="match status" value="1"/>
</dbReference>
<dbReference type="KEGG" id="nva:G3M78_06135"/>
<reference evidence="2" key="1">
    <citation type="submission" date="2020-02" db="EMBL/GenBank/DDBJ databases">
        <title>Genomic and physiological characterization of two novel Nitrospinaceae genera.</title>
        <authorList>
            <person name="Mueller A.J."/>
            <person name="Jung M.-Y."/>
            <person name="Strachan C.R."/>
            <person name="Herbold C.W."/>
            <person name="Kirkegaard R.H."/>
            <person name="Daims H."/>
        </authorList>
    </citation>
    <scope>NUCLEOTIDE SEQUENCE [LARGE SCALE GENOMIC DNA]</scope>
</reference>
<accession>A0A7T0C1U4</accession>
<evidence type="ECO:0000313" key="2">
    <source>
        <dbReference type="Proteomes" id="UP000594464"/>
    </source>
</evidence>
<evidence type="ECO:0000313" key="1">
    <source>
        <dbReference type="EMBL" id="QPJ64988.1"/>
    </source>
</evidence>
<sequence length="518" mass="59358">MMVSPFIDDYIHFTKSFSKITVQEDERELKVPEKVVRCIWNDQLVDASKLETTAGESLEVVFPGYWNFGPGPDFKSAAIKVNGRLYEGDLEIHVRSGDWKAHGHSNNPDFDNVLFHVFLWQTGPVAKPFDPGIKTDERRPGQAGPFFELELKKYLTRGLLDLSENLDFDSYPIMNQFNHGLCHRPLANLPREKLLRLLDAAGDARILVKMDRFHDRVIVNGYEQTFYEGVAEALGYPNNKKPFRELAERAPLEALRKLLPRKASEEERALRIQAILLGVAGLANFSALDPEDLEPEERSYFQRLDALWQSCRERIKVEPLPRSCWKFKGIRPANYPYRRIVGLSHLLAQRLKSGMFFDFMKTFQQAASATEKKGYTLKIPKTLYDYFCVPGVGYWATHYTPGGKRLKSPQNLIGSSRSSEIIVNIVMPIALIHARAVKSSNLEIALNQLYSSSRGGAENHKMRFMKYYILGDNADMIRLVANDRQRQGLMQVYQDFCTQNSNNCLRCSFPEVIRQFLT</sequence>
<proteinExistence type="predicted"/>
<gene>
    <name evidence="1" type="ORF">G3M78_06135</name>
</gene>
<dbReference type="InterPro" id="IPR021272">
    <property type="entry name" value="DUF2851"/>
</dbReference>
<dbReference type="Proteomes" id="UP000594464">
    <property type="component" value="Chromosome"/>
</dbReference>
<protein>
    <submittedName>
        <fullName evidence="1">DUF2851 family protein</fullName>
    </submittedName>
</protein>
<name>A0A7T0C1U4_9BACT</name>
<dbReference type="AlphaFoldDB" id="A0A7T0C1U4"/>